<dbReference type="Proteomes" id="UP000031668">
    <property type="component" value="Unassembled WGS sequence"/>
</dbReference>
<feature type="repeat" description="RCC1" evidence="1">
    <location>
        <begin position="1"/>
        <end position="43"/>
    </location>
</feature>
<dbReference type="InterPro" id="IPR009091">
    <property type="entry name" value="RCC1/BLIP-II"/>
</dbReference>
<dbReference type="PROSITE" id="PS50012">
    <property type="entry name" value="RCC1_3"/>
    <property type="match status" value="1"/>
</dbReference>
<proteinExistence type="predicted"/>
<evidence type="ECO:0000256" key="1">
    <source>
        <dbReference type="PROSITE-ProRule" id="PRU00235"/>
    </source>
</evidence>
<dbReference type="Pfam" id="PF00415">
    <property type="entry name" value="RCC1"/>
    <property type="match status" value="1"/>
</dbReference>
<evidence type="ECO:0000313" key="2">
    <source>
        <dbReference type="EMBL" id="KII67674.1"/>
    </source>
</evidence>
<organism evidence="2 3">
    <name type="scientific">Thelohanellus kitauei</name>
    <name type="common">Myxosporean</name>
    <dbReference type="NCBI Taxonomy" id="669202"/>
    <lineage>
        <taxon>Eukaryota</taxon>
        <taxon>Metazoa</taxon>
        <taxon>Cnidaria</taxon>
        <taxon>Myxozoa</taxon>
        <taxon>Myxosporea</taxon>
        <taxon>Bivalvulida</taxon>
        <taxon>Platysporina</taxon>
        <taxon>Myxobolidae</taxon>
        <taxon>Thelohanellus</taxon>
    </lineage>
</organism>
<dbReference type="EMBL" id="JWZT01003124">
    <property type="protein sequence ID" value="KII67674.1"/>
    <property type="molecule type" value="Genomic_DNA"/>
</dbReference>
<dbReference type="Gene3D" id="2.130.10.30">
    <property type="entry name" value="Regulator of chromosome condensation 1/beta-lactamase-inhibitor protein II"/>
    <property type="match status" value="1"/>
</dbReference>
<dbReference type="InterPro" id="IPR000408">
    <property type="entry name" value="Reg_chr_condens"/>
</dbReference>
<dbReference type="SUPFAM" id="SSF50985">
    <property type="entry name" value="RCC1/BLIP-II"/>
    <property type="match status" value="1"/>
</dbReference>
<protein>
    <submittedName>
        <fullName evidence="2">RCC1 domain-containing protein</fullName>
    </submittedName>
</protein>
<gene>
    <name evidence="2" type="ORF">RF11_04550</name>
</gene>
<dbReference type="OrthoDB" id="10256179at2759"/>
<dbReference type="AlphaFoldDB" id="A0A0C2IQE9"/>
<accession>A0A0C2IQE9</accession>
<sequence length="118" mass="13445">MHGQLGTGDTEDSNSMKFVKLEDDLKIKQIKGGGSHTLILYGKIVIILENGELYTAGKNDRGQLMRNTKLQHCFNFKKTDFEEKINFVSCGWDNSLLVFGFITCYIRSICGFVRVMHF</sequence>
<name>A0A0C2IQE9_THEKT</name>
<comment type="caution">
    <text evidence="2">The sequence shown here is derived from an EMBL/GenBank/DDBJ whole genome shotgun (WGS) entry which is preliminary data.</text>
</comment>
<reference evidence="2 3" key="1">
    <citation type="journal article" date="2014" name="Genome Biol. Evol.">
        <title>The genome of the myxosporean Thelohanellus kitauei shows adaptations to nutrient acquisition within its fish host.</title>
        <authorList>
            <person name="Yang Y."/>
            <person name="Xiong J."/>
            <person name="Zhou Z."/>
            <person name="Huo F."/>
            <person name="Miao W."/>
            <person name="Ran C."/>
            <person name="Liu Y."/>
            <person name="Zhang J."/>
            <person name="Feng J."/>
            <person name="Wang M."/>
            <person name="Wang M."/>
            <person name="Wang L."/>
            <person name="Yao B."/>
        </authorList>
    </citation>
    <scope>NUCLEOTIDE SEQUENCE [LARGE SCALE GENOMIC DNA]</scope>
    <source>
        <strain evidence="2">Wuqing</strain>
    </source>
</reference>
<keyword evidence="3" id="KW-1185">Reference proteome</keyword>
<evidence type="ECO:0000313" key="3">
    <source>
        <dbReference type="Proteomes" id="UP000031668"/>
    </source>
</evidence>